<sequence length="304" mass="33571">MPSNTIRLNLLDIDGCLSNPAFYAAAQALMSEFPDPQTKQAAWNERFKSILVAYNALIIKHNLSLIAHMAEGNYERRIIASGSNRQDASKEEGNFPARSAHMLSGLATGLGYELDPILLDDAAESEKSSYIVPGIGFTFRKFLADPAISNLDFVKVDGEDFDWHFLAKIYPVNKSNIIYAAVHNNANENPDSKIDTHFYDDRDDILELTYQTLAANPEMLPANVTVQLNKYTGGDVVPFNAPIQGTGPVNPDFLVTTRHRDEKQFIQAATQFAAENPVARTATTETTTTTTTLVEETESMSFVV</sequence>
<evidence type="ECO:0000313" key="1">
    <source>
        <dbReference type="EMBL" id="CDZ78153.1"/>
    </source>
</evidence>
<reference evidence="1 2" key="1">
    <citation type="submission" date="2014-06" db="EMBL/GenBank/DDBJ databases">
        <authorList>
            <person name="Urmite Genomes Urmite Genomes"/>
        </authorList>
    </citation>
    <scope>NUCLEOTIDE SEQUENCE [LARGE SCALE GENOMIC DNA]</scope>
</reference>
<dbReference type="EMBL" id="CCSB01000003">
    <property type="protein sequence ID" value="CDZ78153.1"/>
    <property type="molecule type" value="Genomic_DNA"/>
</dbReference>
<evidence type="ECO:0000313" key="2">
    <source>
        <dbReference type="Proteomes" id="UP000044071"/>
    </source>
</evidence>
<name>A0A078L2C6_9GAMM</name>
<dbReference type="Proteomes" id="UP000044071">
    <property type="component" value="Unassembled WGS sequence"/>
</dbReference>
<organism evidence="1 2">
    <name type="scientific">Legionella massiliensis</name>
    <dbReference type="NCBI Taxonomy" id="1034943"/>
    <lineage>
        <taxon>Bacteria</taxon>
        <taxon>Pseudomonadati</taxon>
        <taxon>Pseudomonadota</taxon>
        <taxon>Gammaproteobacteria</taxon>
        <taxon>Legionellales</taxon>
        <taxon>Legionellaceae</taxon>
        <taxon>Legionella</taxon>
    </lineage>
</organism>
<gene>
    <name evidence="1" type="ORF">BN59_02460</name>
</gene>
<dbReference type="RefSeq" id="WP_043874692.1">
    <property type="nucleotide sequence ID" value="NZ_CCVW01000003.1"/>
</dbReference>
<dbReference type="OrthoDB" id="5653025at2"/>
<protein>
    <submittedName>
        <fullName evidence="1">Uncharacterized protein</fullName>
    </submittedName>
</protein>
<proteinExistence type="predicted"/>
<dbReference type="AlphaFoldDB" id="A0A078L2C6"/>
<accession>A0A078L2C6</accession>
<keyword evidence="2" id="KW-1185">Reference proteome</keyword>